<dbReference type="AlphaFoldDB" id="A0ABD3I3Z7"/>
<dbReference type="SUPFAM" id="SSF54001">
    <property type="entry name" value="Cysteine proteinases"/>
    <property type="match status" value="1"/>
</dbReference>
<dbReference type="GO" id="GO:0016926">
    <property type="term" value="P:protein desumoylation"/>
    <property type="evidence" value="ECO:0007669"/>
    <property type="project" value="UniProtKB-ARBA"/>
</dbReference>
<gene>
    <name evidence="7" type="ORF">R1sor_012212</name>
</gene>
<proteinExistence type="inferred from homology"/>
<accession>A0ABD3I3Z7</accession>
<feature type="compositionally biased region" description="Basic and acidic residues" evidence="5">
    <location>
        <begin position="1"/>
        <end position="18"/>
    </location>
</feature>
<evidence type="ECO:0000313" key="7">
    <source>
        <dbReference type="EMBL" id="KAL3698136.1"/>
    </source>
</evidence>
<dbReference type="GO" id="GO:0006508">
    <property type="term" value="P:proteolysis"/>
    <property type="evidence" value="ECO:0007669"/>
    <property type="project" value="UniProtKB-KW"/>
</dbReference>
<keyword evidence="3" id="KW-0378">Hydrolase</keyword>
<evidence type="ECO:0000256" key="4">
    <source>
        <dbReference type="ARBA" id="ARBA00022807"/>
    </source>
</evidence>
<dbReference type="InterPro" id="IPR038765">
    <property type="entry name" value="Papain-like_cys_pep_sf"/>
</dbReference>
<comment type="caution">
    <text evidence="7">The sequence shown here is derived from an EMBL/GenBank/DDBJ whole genome shotgun (WGS) entry which is preliminary data.</text>
</comment>
<evidence type="ECO:0000256" key="2">
    <source>
        <dbReference type="ARBA" id="ARBA00022670"/>
    </source>
</evidence>
<dbReference type="InterPro" id="IPR003653">
    <property type="entry name" value="Peptidase_C48_C"/>
</dbReference>
<dbReference type="Proteomes" id="UP001633002">
    <property type="component" value="Unassembled WGS sequence"/>
</dbReference>
<dbReference type="PANTHER" id="PTHR46915">
    <property type="entry name" value="UBIQUITIN-LIKE PROTEASE 4-RELATED"/>
    <property type="match status" value="1"/>
</dbReference>
<evidence type="ECO:0000256" key="3">
    <source>
        <dbReference type="ARBA" id="ARBA00022801"/>
    </source>
</evidence>
<dbReference type="Pfam" id="PF02902">
    <property type="entry name" value="Peptidase_C48"/>
    <property type="match status" value="1"/>
</dbReference>
<name>A0ABD3I3Z7_9MARC</name>
<keyword evidence="4" id="KW-0788">Thiol protease</keyword>
<evidence type="ECO:0000259" key="6">
    <source>
        <dbReference type="PROSITE" id="PS50600"/>
    </source>
</evidence>
<feature type="domain" description="Ubiquitin-like protease family profile" evidence="6">
    <location>
        <begin position="1"/>
        <end position="227"/>
    </location>
</feature>
<evidence type="ECO:0000313" key="8">
    <source>
        <dbReference type="Proteomes" id="UP001633002"/>
    </source>
</evidence>
<evidence type="ECO:0000256" key="1">
    <source>
        <dbReference type="ARBA" id="ARBA00005234"/>
    </source>
</evidence>
<evidence type="ECO:0000256" key="5">
    <source>
        <dbReference type="SAM" id="MobiDB-lite"/>
    </source>
</evidence>
<dbReference type="PANTHER" id="PTHR46915:SF2">
    <property type="entry name" value="UBIQUITIN-LIKE PROTEASE 4"/>
    <property type="match status" value="1"/>
</dbReference>
<feature type="region of interest" description="Disordered" evidence="5">
    <location>
        <begin position="1"/>
        <end position="39"/>
    </location>
</feature>
<dbReference type="Gene3D" id="3.40.395.10">
    <property type="entry name" value="Adenoviral Proteinase, Chain A"/>
    <property type="match status" value="1"/>
</dbReference>
<reference evidence="7 8" key="1">
    <citation type="submission" date="2024-09" db="EMBL/GenBank/DDBJ databases">
        <title>Chromosome-scale assembly of Riccia sorocarpa.</title>
        <authorList>
            <person name="Paukszto L."/>
        </authorList>
    </citation>
    <scope>NUCLEOTIDE SEQUENCE [LARGE SCALE GENOMIC DNA]</scope>
    <source>
        <strain evidence="7">LP-2024</strain>
        <tissue evidence="7">Aerial parts of the thallus</tissue>
    </source>
</reference>
<keyword evidence="2" id="KW-0645">Protease</keyword>
<sequence length="275" mass="31473">MSTRIEDRKAKFRVKEADEAGPSSEPPKQPSVETSGIKKSVEGARVLRQKYEEFSSQLSEKSEGVPDIFSDTENVNKFMFATQLMWEVAGKHVVDNDVYNNQYSQQHPRIPSIHDNVHEKLTKHTKGLLPTLRSEADMRYLVVPIHGNDHWSVVVIRFNETHDSCVIHHMDSIHERHDTKQIGTFLSKWIIYGLQVDMTTKIESTGITQQTNGYDCGVHVLYVITKLMEADKEENLLEYFENGGLPNSWGTTKIVADFRLKVHELFTSLLESDTQ</sequence>
<organism evidence="7 8">
    <name type="scientific">Riccia sorocarpa</name>
    <dbReference type="NCBI Taxonomy" id="122646"/>
    <lineage>
        <taxon>Eukaryota</taxon>
        <taxon>Viridiplantae</taxon>
        <taxon>Streptophyta</taxon>
        <taxon>Embryophyta</taxon>
        <taxon>Marchantiophyta</taxon>
        <taxon>Marchantiopsida</taxon>
        <taxon>Marchantiidae</taxon>
        <taxon>Marchantiales</taxon>
        <taxon>Ricciaceae</taxon>
        <taxon>Riccia</taxon>
    </lineage>
</organism>
<protein>
    <recommendedName>
        <fullName evidence="6">Ubiquitin-like protease family profile domain-containing protein</fullName>
    </recommendedName>
</protein>
<dbReference type="GO" id="GO:0008234">
    <property type="term" value="F:cysteine-type peptidase activity"/>
    <property type="evidence" value="ECO:0007669"/>
    <property type="project" value="UniProtKB-KW"/>
</dbReference>
<dbReference type="PROSITE" id="PS50600">
    <property type="entry name" value="ULP_PROTEASE"/>
    <property type="match status" value="1"/>
</dbReference>
<keyword evidence="8" id="KW-1185">Reference proteome</keyword>
<dbReference type="EMBL" id="JBJQOH010000002">
    <property type="protein sequence ID" value="KAL3698136.1"/>
    <property type="molecule type" value="Genomic_DNA"/>
</dbReference>
<comment type="similarity">
    <text evidence="1">Belongs to the peptidase C48 family.</text>
</comment>